<proteinExistence type="predicted"/>
<dbReference type="Proteomes" id="UP000616769">
    <property type="component" value="Unassembled WGS sequence"/>
</dbReference>
<accession>A0A132ALU3</accession>
<reference evidence="2 3" key="1">
    <citation type="journal article" date="2015" name="Parasit. Vectors">
        <title>Draft genome of the scabies mite.</title>
        <authorList>
            <person name="Rider S.D.Jr."/>
            <person name="Morgan M.S."/>
            <person name="Arlian L.G."/>
        </authorList>
    </citation>
    <scope>NUCLEOTIDE SEQUENCE [LARGE SCALE GENOMIC DNA]</scope>
    <source>
        <strain evidence="2">Arlian Lab</strain>
    </source>
</reference>
<gene>
    <name evidence="2" type="ORF">QR98_0105130</name>
</gene>
<sequence>MATISASNPMIVNESSQHGNRFDPNTNSNNPFNLVANNSSSCASSTLSTNQSVDERHQQLMQTTVPAENHSDIYHQTSLVNNSTSASVDSLPVSTMLTSFMTDQNSTQSAPSTSLSTSASTMNPQAPQPTSSAATAAASAVAAAATVLSTTSDPLVAAIKQEELVEAANTLMRECNAAVAMSAAAGNTANNLLLEQSNDYISPTLLGQTNVHPLDIQYAPQTILSKDQIASDLGTSQMKYPFGNDSNMQTVQIVGHQNTSFPMTTDLPMTIKSENDDTSPAQQLSNNPNPINPLPEISLQDINKQLNSLQSQTVLTVSNQSNNANGVVPMEGLINGGFTAKTNPNQIDPTNQIPSLVDHPMITTINASNDLSAPMTSSIIQNHPSNSATIATLIDQQQQQQQQSLSSGSDFQMINIVPRAQEFIANDSIMSTTSNNVVGSNQQSPMIDSYMQPILSQTTENLLSQSNHGSISCDLMTNDLNPLIANSTVTVTMTEVQGQQSQQSNSQLTAIQKADQQQQMRQNFIDSLNQMNNNVNMSCTPNTQASMAMAIDPTPQQSSPSINLSHSSPPTTHQSTINIDQLNRSFCQDNPSTILQQNIQEVANHAFLASMTMNVVSPSGHDKMDIQTTIQPILNETSMAQSPQSQSLPMQIANDTASNASSVQISVPVPAQPSLSSSTPSSMLTTSAFNSDAQQSVLGNEMTSAQSNINPMSKMSEAELMVLINPAAFE</sequence>
<name>A0A132ALU3_SARSC</name>
<organism evidence="2 3">
    <name type="scientific">Sarcoptes scabiei</name>
    <name type="common">Itch mite</name>
    <name type="synonym">Acarus scabiei</name>
    <dbReference type="NCBI Taxonomy" id="52283"/>
    <lineage>
        <taxon>Eukaryota</taxon>
        <taxon>Metazoa</taxon>
        <taxon>Ecdysozoa</taxon>
        <taxon>Arthropoda</taxon>
        <taxon>Chelicerata</taxon>
        <taxon>Arachnida</taxon>
        <taxon>Acari</taxon>
        <taxon>Acariformes</taxon>
        <taxon>Sarcoptiformes</taxon>
        <taxon>Astigmata</taxon>
        <taxon>Psoroptidia</taxon>
        <taxon>Sarcoptoidea</taxon>
        <taxon>Sarcoptidae</taxon>
        <taxon>Sarcoptinae</taxon>
        <taxon>Sarcoptes</taxon>
    </lineage>
</organism>
<evidence type="ECO:0000313" key="2">
    <source>
        <dbReference type="EMBL" id="KPM11934.1"/>
    </source>
</evidence>
<evidence type="ECO:0000256" key="1">
    <source>
        <dbReference type="SAM" id="MobiDB-lite"/>
    </source>
</evidence>
<dbReference type="OrthoDB" id="5346094at2759"/>
<protein>
    <submittedName>
        <fullName evidence="2">Uncharacterized protein</fullName>
    </submittedName>
</protein>
<feature type="compositionally biased region" description="Polar residues" evidence="1">
    <location>
        <begin position="1"/>
        <end position="32"/>
    </location>
</feature>
<dbReference type="VEuPathDB" id="VectorBase:SSCA002243"/>
<feature type="compositionally biased region" description="Low complexity" evidence="1">
    <location>
        <begin position="558"/>
        <end position="574"/>
    </location>
</feature>
<dbReference type="EMBL" id="JXLN01018333">
    <property type="protein sequence ID" value="KPM11934.1"/>
    <property type="molecule type" value="Genomic_DNA"/>
</dbReference>
<feature type="region of interest" description="Disordered" evidence="1">
    <location>
        <begin position="553"/>
        <end position="574"/>
    </location>
</feature>
<evidence type="ECO:0000313" key="3">
    <source>
        <dbReference type="Proteomes" id="UP000616769"/>
    </source>
</evidence>
<dbReference type="AlphaFoldDB" id="A0A132ALU3"/>
<comment type="caution">
    <text evidence="2">The sequence shown here is derived from an EMBL/GenBank/DDBJ whole genome shotgun (WGS) entry which is preliminary data.</text>
</comment>
<feature type="region of interest" description="Disordered" evidence="1">
    <location>
        <begin position="1"/>
        <end position="33"/>
    </location>
</feature>
<feature type="region of interest" description="Disordered" evidence="1">
    <location>
        <begin position="102"/>
        <end position="132"/>
    </location>
</feature>
<feature type="compositionally biased region" description="Low complexity" evidence="1">
    <location>
        <begin position="106"/>
        <end position="121"/>
    </location>
</feature>